<comment type="caution">
    <text evidence="2">The sequence shown here is derived from an EMBL/GenBank/DDBJ whole genome shotgun (WGS) entry which is preliminary data.</text>
</comment>
<dbReference type="Gene3D" id="3.30.1690.10">
    <property type="entry name" value="TcpA-like pilin"/>
    <property type="match status" value="1"/>
</dbReference>
<name>A0A4S5CDS6_AERVE</name>
<dbReference type="EMBL" id="SSUX01000011">
    <property type="protein sequence ID" value="THJ43649.1"/>
    <property type="molecule type" value="Genomic_DNA"/>
</dbReference>
<dbReference type="InterPro" id="IPR045584">
    <property type="entry name" value="Pilin-like"/>
</dbReference>
<dbReference type="RefSeq" id="WP_136502088.1">
    <property type="nucleotide sequence ID" value="NZ_SSUX01000011.1"/>
</dbReference>
<protein>
    <submittedName>
        <fullName evidence="2">Prepilin-type N-terminal cleavage/methylation domain-containing protein</fullName>
    </submittedName>
</protein>
<dbReference type="NCBIfam" id="TIGR02532">
    <property type="entry name" value="IV_pilin_GFxxxE"/>
    <property type="match status" value="1"/>
</dbReference>
<sequence length="164" mass="17290">MVSRSKKSRIGKQGGFTLMELLVVLAFFAMIYAAFGDKITSLFSNNGAQVETDVITQAINDTRINKGAMGYPSGELITPITNQWGGVLKSTQTSVTSFKLTDTKVPAEECAIIVSAFSKQRTVTKVSIGSASITALPVSKPTAEVECNKATAATGNTIGFDITG</sequence>
<dbReference type="InterPro" id="IPR012902">
    <property type="entry name" value="N_methyl_site"/>
</dbReference>
<accession>A0A4S5CDS6</accession>
<dbReference type="SUPFAM" id="SSF54523">
    <property type="entry name" value="Pili subunits"/>
    <property type="match status" value="1"/>
</dbReference>
<dbReference type="Pfam" id="PF08805">
    <property type="entry name" value="PilS"/>
    <property type="match status" value="1"/>
</dbReference>
<reference evidence="2 3" key="1">
    <citation type="submission" date="2019-04" db="EMBL/GenBank/DDBJ databases">
        <title>Comparative genomics of Aeromonas veronii strains pathogenic to fish.</title>
        <authorList>
            <person name="Cascarano M.C."/>
            <person name="Smyrli M."/>
            <person name="Katharios P."/>
        </authorList>
    </citation>
    <scope>NUCLEOTIDE SEQUENCE [LARGE SCALE GENOMIC DNA]</scope>
    <source>
        <strain evidence="2 3">XU1</strain>
    </source>
</reference>
<dbReference type="Proteomes" id="UP000309618">
    <property type="component" value="Unassembled WGS sequence"/>
</dbReference>
<dbReference type="AlphaFoldDB" id="A0A4S5CDS6"/>
<organism evidence="2 3">
    <name type="scientific">Aeromonas veronii</name>
    <dbReference type="NCBI Taxonomy" id="654"/>
    <lineage>
        <taxon>Bacteria</taxon>
        <taxon>Pseudomonadati</taxon>
        <taxon>Pseudomonadota</taxon>
        <taxon>Gammaproteobacteria</taxon>
        <taxon>Aeromonadales</taxon>
        <taxon>Aeromonadaceae</taxon>
        <taxon>Aeromonas</taxon>
    </lineage>
</organism>
<evidence type="ECO:0000313" key="3">
    <source>
        <dbReference type="Proteomes" id="UP000309618"/>
    </source>
</evidence>
<dbReference type="InterPro" id="IPR014911">
    <property type="entry name" value="PilS_N"/>
</dbReference>
<proteinExistence type="predicted"/>
<feature type="domain" description="Type 4 secretion system PilS N-terminal" evidence="1">
    <location>
        <begin position="80"/>
        <end position="153"/>
    </location>
</feature>
<evidence type="ECO:0000259" key="1">
    <source>
        <dbReference type="Pfam" id="PF08805"/>
    </source>
</evidence>
<gene>
    <name evidence="2" type="ORF">E8Q35_15195</name>
</gene>
<evidence type="ECO:0000313" key="2">
    <source>
        <dbReference type="EMBL" id="THJ43649.1"/>
    </source>
</evidence>